<comment type="caution">
    <text evidence="1">The sequence shown here is derived from an EMBL/GenBank/DDBJ whole genome shotgun (WGS) entry which is preliminary data.</text>
</comment>
<organism evidence="1 2">
    <name type="scientific">Psilocybe cubensis</name>
    <name type="common">Psychedelic mushroom</name>
    <name type="synonym">Stropharia cubensis</name>
    <dbReference type="NCBI Taxonomy" id="181762"/>
    <lineage>
        <taxon>Eukaryota</taxon>
        <taxon>Fungi</taxon>
        <taxon>Dikarya</taxon>
        <taxon>Basidiomycota</taxon>
        <taxon>Agaricomycotina</taxon>
        <taxon>Agaricomycetes</taxon>
        <taxon>Agaricomycetidae</taxon>
        <taxon>Agaricales</taxon>
        <taxon>Agaricineae</taxon>
        <taxon>Strophariaceae</taxon>
        <taxon>Psilocybe</taxon>
    </lineage>
</organism>
<keyword evidence="2" id="KW-1185">Reference proteome</keyword>
<evidence type="ECO:0000313" key="2">
    <source>
        <dbReference type="Proteomes" id="UP000664032"/>
    </source>
</evidence>
<proteinExistence type="predicted"/>
<accession>A0ACB8GGT0</accession>
<gene>
    <name evidence="1" type="ORF">JR316_0013024</name>
</gene>
<reference evidence="1" key="1">
    <citation type="submission" date="2021-10" db="EMBL/GenBank/DDBJ databases">
        <title>Psilocybe cubensis genome.</title>
        <authorList>
            <person name="Mckernan K.J."/>
            <person name="Crawford S."/>
            <person name="Trippe A."/>
            <person name="Kane L.T."/>
            <person name="Mclaughlin S."/>
        </authorList>
    </citation>
    <scope>NUCLEOTIDE SEQUENCE</scope>
    <source>
        <strain evidence="1">MGC-MH-2018</strain>
    </source>
</reference>
<sequence length="69" mass="7428">MSATQKPVSSEDILGQKDGHGPSRYPLALERERPGLTATAHSTPPESPAHASSPNQKLHQANKRVSRSM</sequence>
<evidence type="ECO:0000313" key="1">
    <source>
        <dbReference type="EMBL" id="KAH9474562.1"/>
    </source>
</evidence>
<dbReference type="EMBL" id="JAFIQS020000013">
    <property type="protein sequence ID" value="KAH9474562.1"/>
    <property type="molecule type" value="Genomic_DNA"/>
</dbReference>
<protein>
    <submittedName>
        <fullName evidence="1">Uncharacterized protein</fullName>
    </submittedName>
</protein>
<dbReference type="Proteomes" id="UP000664032">
    <property type="component" value="Unassembled WGS sequence"/>
</dbReference>
<name>A0ACB8GGT0_PSICU</name>